<dbReference type="InterPro" id="IPR050763">
    <property type="entry name" value="ABC_transporter_ATP-binding"/>
</dbReference>
<evidence type="ECO:0000259" key="4">
    <source>
        <dbReference type="PROSITE" id="PS50893"/>
    </source>
</evidence>
<keyword evidence="2" id="KW-0547">Nucleotide-binding</keyword>
<organism evidence="5 6">
    <name type="scientific">Dictyobacter halimunensis</name>
    <dbReference type="NCBI Taxonomy" id="3026934"/>
    <lineage>
        <taxon>Bacteria</taxon>
        <taxon>Bacillati</taxon>
        <taxon>Chloroflexota</taxon>
        <taxon>Ktedonobacteria</taxon>
        <taxon>Ktedonobacterales</taxon>
        <taxon>Dictyobacteraceae</taxon>
        <taxon>Dictyobacter</taxon>
    </lineage>
</organism>
<evidence type="ECO:0000256" key="2">
    <source>
        <dbReference type="ARBA" id="ARBA00022741"/>
    </source>
</evidence>
<dbReference type="RefSeq" id="WP_338252644.1">
    <property type="nucleotide sequence ID" value="NZ_BSRI01000002.1"/>
</dbReference>
<dbReference type="SMART" id="SM00382">
    <property type="entry name" value="AAA"/>
    <property type="match status" value="1"/>
</dbReference>
<feature type="domain" description="ABC transporter" evidence="4">
    <location>
        <begin position="24"/>
        <end position="276"/>
    </location>
</feature>
<dbReference type="PROSITE" id="PS50893">
    <property type="entry name" value="ABC_TRANSPORTER_2"/>
    <property type="match status" value="1"/>
</dbReference>
<dbReference type="InterPro" id="IPR003593">
    <property type="entry name" value="AAA+_ATPase"/>
</dbReference>
<dbReference type="SUPFAM" id="SSF52540">
    <property type="entry name" value="P-loop containing nucleoside triphosphate hydrolases"/>
    <property type="match status" value="1"/>
</dbReference>
<protein>
    <recommendedName>
        <fullName evidence="4">ABC transporter domain-containing protein</fullName>
    </recommendedName>
</protein>
<sequence length="320" mass="36186">MSILDIAAMPLLKNITIDPADDAVVIDGVSKVFKKSRSLWSRSRKNAPEKEQKKEIRAVDNVSLKVKRREIVGILGANGSGKSTLIRMMSTLLIPDEGSVRIFGYDVVKDEYTVQRLINRVSVEASFFKKLSPMENLIYAARLYNMNGAEARKRIREILTRLGIKPDRIDAPLENMSRGMQQKVAIARAFLTSPILLLLDEPTTGLDPRSKIDVQKFVNELRDVHDATILITTHDMDEAEALCDRVAIIDKGRIVAEGETEALKRTVTALHGKTELVSMNEVFMHYTAAHLITEEDVKRYGSWEKAFEVYEARREEEENN</sequence>
<dbReference type="Proteomes" id="UP001344906">
    <property type="component" value="Unassembled WGS sequence"/>
</dbReference>
<dbReference type="InterPro" id="IPR003439">
    <property type="entry name" value="ABC_transporter-like_ATP-bd"/>
</dbReference>
<comment type="caution">
    <text evidence="5">The sequence shown here is derived from an EMBL/GenBank/DDBJ whole genome shotgun (WGS) entry which is preliminary data.</text>
</comment>
<dbReference type="Gene3D" id="3.40.50.300">
    <property type="entry name" value="P-loop containing nucleotide triphosphate hydrolases"/>
    <property type="match status" value="1"/>
</dbReference>
<dbReference type="EMBL" id="BSRI01000002">
    <property type="protein sequence ID" value="GLV56929.1"/>
    <property type="molecule type" value="Genomic_DNA"/>
</dbReference>
<keyword evidence="3" id="KW-0067">ATP-binding</keyword>
<proteinExistence type="predicted"/>
<evidence type="ECO:0000313" key="5">
    <source>
        <dbReference type="EMBL" id="GLV56929.1"/>
    </source>
</evidence>
<accession>A0ABQ6FRS3</accession>
<dbReference type="Pfam" id="PF00005">
    <property type="entry name" value="ABC_tran"/>
    <property type="match status" value="1"/>
</dbReference>
<name>A0ABQ6FRS3_9CHLR</name>
<gene>
    <name evidence="5" type="ORF">KDH_37680</name>
</gene>
<evidence type="ECO:0000256" key="3">
    <source>
        <dbReference type="ARBA" id="ARBA00022840"/>
    </source>
</evidence>
<keyword evidence="6" id="KW-1185">Reference proteome</keyword>
<reference evidence="5 6" key="1">
    <citation type="submission" date="2023-02" db="EMBL/GenBank/DDBJ databases">
        <title>Dictyobacter halimunensis sp. nov., a new member of the class Ktedonobacteria from forest soil in a geothermal area.</title>
        <authorList>
            <person name="Rachmania M.K."/>
            <person name="Ningsih F."/>
            <person name="Sakai Y."/>
            <person name="Yabe S."/>
            <person name="Yokota A."/>
            <person name="Sjamsuridzal W."/>
        </authorList>
    </citation>
    <scope>NUCLEOTIDE SEQUENCE [LARGE SCALE GENOMIC DNA]</scope>
    <source>
        <strain evidence="5 6">S3.2.2.5</strain>
    </source>
</reference>
<dbReference type="PANTHER" id="PTHR42711">
    <property type="entry name" value="ABC TRANSPORTER ATP-BINDING PROTEIN"/>
    <property type="match status" value="1"/>
</dbReference>
<evidence type="ECO:0000313" key="6">
    <source>
        <dbReference type="Proteomes" id="UP001344906"/>
    </source>
</evidence>
<dbReference type="InterPro" id="IPR027417">
    <property type="entry name" value="P-loop_NTPase"/>
</dbReference>
<keyword evidence="1" id="KW-0813">Transport</keyword>
<dbReference type="PANTHER" id="PTHR42711:SF18">
    <property type="entry name" value="ABC TRANSPORTER, ATP-BINDING PROTEIN"/>
    <property type="match status" value="1"/>
</dbReference>
<evidence type="ECO:0000256" key="1">
    <source>
        <dbReference type="ARBA" id="ARBA00022448"/>
    </source>
</evidence>